<dbReference type="AlphaFoldDB" id="L1IT46"/>
<reference evidence="3 5" key="1">
    <citation type="journal article" date="2012" name="Nature">
        <title>Algal genomes reveal evolutionary mosaicism and the fate of nucleomorphs.</title>
        <authorList>
            <consortium name="DOE Joint Genome Institute"/>
            <person name="Curtis B.A."/>
            <person name="Tanifuji G."/>
            <person name="Burki F."/>
            <person name="Gruber A."/>
            <person name="Irimia M."/>
            <person name="Maruyama S."/>
            <person name="Arias M.C."/>
            <person name="Ball S.G."/>
            <person name="Gile G.H."/>
            <person name="Hirakawa Y."/>
            <person name="Hopkins J.F."/>
            <person name="Kuo A."/>
            <person name="Rensing S.A."/>
            <person name="Schmutz J."/>
            <person name="Symeonidi A."/>
            <person name="Elias M."/>
            <person name="Eveleigh R.J."/>
            <person name="Herman E.K."/>
            <person name="Klute M.J."/>
            <person name="Nakayama T."/>
            <person name="Obornik M."/>
            <person name="Reyes-Prieto A."/>
            <person name="Armbrust E.V."/>
            <person name="Aves S.J."/>
            <person name="Beiko R.G."/>
            <person name="Coutinho P."/>
            <person name="Dacks J.B."/>
            <person name="Durnford D.G."/>
            <person name="Fast N.M."/>
            <person name="Green B.R."/>
            <person name="Grisdale C.J."/>
            <person name="Hempel F."/>
            <person name="Henrissat B."/>
            <person name="Hoppner M.P."/>
            <person name="Ishida K."/>
            <person name="Kim E."/>
            <person name="Koreny L."/>
            <person name="Kroth P.G."/>
            <person name="Liu Y."/>
            <person name="Malik S.B."/>
            <person name="Maier U.G."/>
            <person name="McRose D."/>
            <person name="Mock T."/>
            <person name="Neilson J.A."/>
            <person name="Onodera N.T."/>
            <person name="Poole A.M."/>
            <person name="Pritham E.J."/>
            <person name="Richards T.A."/>
            <person name="Rocap G."/>
            <person name="Roy S.W."/>
            <person name="Sarai C."/>
            <person name="Schaack S."/>
            <person name="Shirato S."/>
            <person name="Slamovits C.H."/>
            <person name="Spencer D.F."/>
            <person name="Suzuki S."/>
            <person name="Worden A.Z."/>
            <person name="Zauner S."/>
            <person name="Barry K."/>
            <person name="Bell C."/>
            <person name="Bharti A.K."/>
            <person name="Crow J.A."/>
            <person name="Grimwood J."/>
            <person name="Kramer R."/>
            <person name="Lindquist E."/>
            <person name="Lucas S."/>
            <person name="Salamov A."/>
            <person name="McFadden G.I."/>
            <person name="Lane C.E."/>
            <person name="Keeling P.J."/>
            <person name="Gray M.W."/>
            <person name="Grigoriev I.V."/>
            <person name="Archibald J.M."/>
        </authorList>
    </citation>
    <scope>NUCLEOTIDE SEQUENCE</scope>
    <source>
        <strain evidence="3 5">CCMP2712</strain>
    </source>
</reference>
<reference evidence="5" key="2">
    <citation type="submission" date="2012-11" db="EMBL/GenBank/DDBJ databases">
        <authorList>
            <person name="Kuo A."/>
            <person name="Curtis B.A."/>
            <person name="Tanifuji G."/>
            <person name="Burki F."/>
            <person name="Gruber A."/>
            <person name="Irimia M."/>
            <person name="Maruyama S."/>
            <person name="Arias M.C."/>
            <person name="Ball S.G."/>
            <person name="Gile G.H."/>
            <person name="Hirakawa Y."/>
            <person name="Hopkins J.F."/>
            <person name="Rensing S.A."/>
            <person name="Schmutz J."/>
            <person name="Symeonidi A."/>
            <person name="Elias M."/>
            <person name="Eveleigh R.J."/>
            <person name="Herman E.K."/>
            <person name="Klute M.J."/>
            <person name="Nakayama T."/>
            <person name="Obornik M."/>
            <person name="Reyes-Prieto A."/>
            <person name="Armbrust E.V."/>
            <person name="Aves S.J."/>
            <person name="Beiko R.G."/>
            <person name="Coutinho P."/>
            <person name="Dacks J.B."/>
            <person name="Durnford D.G."/>
            <person name="Fast N.M."/>
            <person name="Green B.R."/>
            <person name="Grisdale C."/>
            <person name="Hempe F."/>
            <person name="Henrissat B."/>
            <person name="Hoppner M.P."/>
            <person name="Ishida K.-I."/>
            <person name="Kim E."/>
            <person name="Koreny L."/>
            <person name="Kroth P.G."/>
            <person name="Liu Y."/>
            <person name="Malik S.-B."/>
            <person name="Maier U.G."/>
            <person name="McRose D."/>
            <person name="Mock T."/>
            <person name="Neilson J.A."/>
            <person name="Onodera N.T."/>
            <person name="Poole A.M."/>
            <person name="Pritham E.J."/>
            <person name="Richards T.A."/>
            <person name="Rocap G."/>
            <person name="Roy S.W."/>
            <person name="Sarai C."/>
            <person name="Schaack S."/>
            <person name="Shirato S."/>
            <person name="Slamovits C.H."/>
            <person name="Spencer D.F."/>
            <person name="Suzuki S."/>
            <person name="Worden A.Z."/>
            <person name="Zauner S."/>
            <person name="Barry K."/>
            <person name="Bell C."/>
            <person name="Bharti A.K."/>
            <person name="Crow J.A."/>
            <person name="Grimwood J."/>
            <person name="Kramer R."/>
            <person name="Lindquist E."/>
            <person name="Lucas S."/>
            <person name="Salamov A."/>
            <person name="McFadden G.I."/>
            <person name="Lane C.E."/>
            <person name="Keeling P.J."/>
            <person name="Gray M.W."/>
            <person name="Grigoriev I.V."/>
            <person name="Archibald J.M."/>
        </authorList>
    </citation>
    <scope>NUCLEOTIDE SEQUENCE</scope>
    <source>
        <strain evidence="5">CCMP2712</strain>
    </source>
</reference>
<dbReference type="EMBL" id="JH993039">
    <property type="protein sequence ID" value="EKX39436.1"/>
    <property type="molecule type" value="Genomic_DNA"/>
</dbReference>
<feature type="compositionally biased region" description="Low complexity" evidence="2">
    <location>
        <begin position="505"/>
        <end position="523"/>
    </location>
</feature>
<feature type="region of interest" description="Disordered" evidence="2">
    <location>
        <begin position="499"/>
        <end position="536"/>
    </location>
</feature>
<feature type="compositionally biased region" description="Polar residues" evidence="2">
    <location>
        <begin position="524"/>
        <end position="536"/>
    </location>
</feature>
<dbReference type="HOGENOM" id="CLU_485268_0_0_1"/>
<feature type="compositionally biased region" description="Low complexity" evidence="2">
    <location>
        <begin position="36"/>
        <end position="50"/>
    </location>
</feature>
<accession>L1IT46</accession>
<protein>
    <submittedName>
        <fullName evidence="3 4">Uncharacterized protein</fullName>
    </submittedName>
</protein>
<feature type="coiled-coil region" evidence="1">
    <location>
        <begin position="210"/>
        <end position="258"/>
    </location>
</feature>
<evidence type="ECO:0000313" key="3">
    <source>
        <dbReference type="EMBL" id="EKX39436.1"/>
    </source>
</evidence>
<evidence type="ECO:0000256" key="2">
    <source>
        <dbReference type="SAM" id="MobiDB-lite"/>
    </source>
</evidence>
<keyword evidence="1" id="KW-0175">Coiled coil</keyword>
<gene>
    <name evidence="3" type="ORF">GUITHDRAFT_143438</name>
</gene>
<reference evidence="4" key="3">
    <citation type="submission" date="2016-03" db="UniProtKB">
        <authorList>
            <consortium name="EnsemblProtists"/>
        </authorList>
    </citation>
    <scope>IDENTIFICATION</scope>
</reference>
<evidence type="ECO:0000256" key="1">
    <source>
        <dbReference type="SAM" id="Coils"/>
    </source>
</evidence>
<feature type="region of interest" description="Disordered" evidence="2">
    <location>
        <begin position="1"/>
        <end position="50"/>
    </location>
</feature>
<feature type="coiled-coil region" evidence="1">
    <location>
        <begin position="284"/>
        <end position="311"/>
    </location>
</feature>
<dbReference type="EnsemblProtists" id="EKX39436">
    <property type="protein sequence ID" value="EKX39436"/>
    <property type="gene ID" value="GUITHDRAFT_143438"/>
</dbReference>
<organism evidence="3">
    <name type="scientific">Guillardia theta (strain CCMP2712)</name>
    <name type="common">Cryptophyte</name>
    <dbReference type="NCBI Taxonomy" id="905079"/>
    <lineage>
        <taxon>Eukaryota</taxon>
        <taxon>Cryptophyceae</taxon>
        <taxon>Pyrenomonadales</taxon>
        <taxon>Geminigeraceae</taxon>
        <taxon>Guillardia</taxon>
    </lineage>
</organism>
<feature type="compositionally biased region" description="Pro residues" evidence="2">
    <location>
        <begin position="18"/>
        <end position="27"/>
    </location>
</feature>
<dbReference type="KEGG" id="gtt:GUITHDRAFT_143438"/>
<sequence length="562" mass="65177">MAERTIDGSTGQSEGIAMPPPLPPPPPKGRRPFTARPSVSSRRLRSSPESRLLFPETKWPSIDVQVNEQGWFFSEEQRQEPPVRREEETGDTNASMRWRRRYYAELAGKGGPRTFEVTLAGREEERDACSYLTWYYCDFLAAEASTETPPKMDEETLHVETLISWLNEFKPRTRMDAFPMLQVAISALNQLVVSKASLHSNVEQSLSVKIEELMCQLAEKDDRIAFLEQQVESMEQQANELMARASNLDKKAADSTAETYALSLTFEEKEKALREMILRRERESAHALNKVSSLEAEVHLLREENSRIKRMMRAQDETYTKARNRMLDKVRHWALKATTRMECSRALKQWRHHSHLLGSRRASRADLSLQRARKLFHRDLHVAFQRWSHRLAFIRQATRAESCIASIKIRSAWMRWLQFAHMEQKERKQGFAQKLSSRLGAKEMGNLFLEWKLLVEQQRKRRKVMSILVSQRHRSTLDHFMHLWRYVLVMSMLRKAGFRPRNSVSSGSPLKLPGLKKPPMLSPRRTSTQSADQETVHTAVQDEVFLRNILIAATRRPSVDAS</sequence>
<evidence type="ECO:0000313" key="4">
    <source>
        <dbReference type="EnsemblProtists" id="EKX39436"/>
    </source>
</evidence>
<dbReference type="PaxDb" id="55529-EKX39436"/>
<name>L1IT46_GUITC</name>
<proteinExistence type="predicted"/>
<dbReference type="Proteomes" id="UP000011087">
    <property type="component" value="Unassembled WGS sequence"/>
</dbReference>
<dbReference type="RefSeq" id="XP_005826416.1">
    <property type="nucleotide sequence ID" value="XM_005826359.1"/>
</dbReference>
<keyword evidence="5" id="KW-1185">Reference proteome</keyword>
<evidence type="ECO:0000313" key="5">
    <source>
        <dbReference type="Proteomes" id="UP000011087"/>
    </source>
</evidence>
<dbReference type="GeneID" id="17296221"/>